<keyword evidence="5" id="KW-0121">Carboxypeptidase</keyword>
<name>A0A419R455_9SPHN</name>
<feature type="chain" id="PRO_5019566872" evidence="4">
    <location>
        <begin position="22"/>
        <end position="498"/>
    </location>
</feature>
<feature type="region of interest" description="Disordered" evidence="3">
    <location>
        <begin position="301"/>
        <end position="322"/>
    </location>
</feature>
<dbReference type="OrthoDB" id="5372081at2"/>
<dbReference type="PANTHER" id="PTHR30023">
    <property type="entry name" value="D-ALANYL-D-ALANINE CARBOXYPEPTIDASE"/>
    <property type="match status" value="1"/>
</dbReference>
<keyword evidence="5" id="KW-0645">Protease</keyword>
<dbReference type="GO" id="GO:0006508">
    <property type="term" value="P:proteolysis"/>
    <property type="evidence" value="ECO:0007669"/>
    <property type="project" value="InterPro"/>
</dbReference>
<dbReference type="Pfam" id="PF02113">
    <property type="entry name" value="Peptidase_S13"/>
    <property type="match status" value="1"/>
</dbReference>
<comment type="similarity">
    <text evidence="1">Belongs to the peptidase S13 family.</text>
</comment>
<feature type="signal peptide" evidence="4">
    <location>
        <begin position="1"/>
        <end position="21"/>
    </location>
</feature>
<reference evidence="5 6" key="1">
    <citation type="submission" date="2018-09" db="EMBL/GenBank/DDBJ databases">
        <title>Altererythrobacter sp.Ery1 and Ery12, the genome sequencing of novel strains in genus Alterythrobacter.</title>
        <authorList>
            <person name="Cheng H."/>
            <person name="Wu Y.-H."/>
            <person name="Fang C."/>
            <person name="Xu X.-W."/>
        </authorList>
    </citation>
    <scope>NUCLEOTIDE SEQUENCE [LARGE SCALE GENOMIC DNA]</scope>
    <source>
        <strain evidence="5 6">Ery12</strain>
    </source>
</reference>
<dbReference type="GO" id="GO:0000270">
    <property type="term" value="P:peptidoglycan metabolic process"/>
    <property type="evidence" value="ECO:0007669"/>
    <property type="project" value="TreeGrafter"/>
</dbReference>
<dbReference type="PANTHER" id="PTHR30023:SF0">
    <property type="entry name" value="PENICILLIN-SENSITIVE CARBOXYPEPTIDASE A"/>
    <property type="match status" value="1"/>
</dbReference>
<evidence type="ECO:0000256" key="4">
    <source>
        <dbReference type="SAM" id="SignalP"/>
    </source>
</evidence>
<dbReference type="InterPro" id="IPR012338">
    <property type="entry name" value="Beta-lactam/transpept-like"/>
</dbReference>
<dbReference type="InterPro" id="IPR000667">
    <property type="entry name" value="Peptidase_S13"/>
</dbReference>
<organism evidence="5 6">
    <name type="scientific">Tsuneonella suprasediminis</name>
    <dbReference type="NCBI Taxonomy" id="2306996"/>
    <lineage>
        <taxon>Bacteria</taxon>
        <taxon>Pseudomonadati</taxon>
        <taxon>Pseudomonadota</taxon>
        <taxon>Alphaproteobacteria</taxon>
        <taxon>Sphingomonadales</taxon>
        <taxon>Erythrobacteraceae</taxon>
        <taxon>Tsuneonella</taxon>
    </lineage>
</organism>
<protein>
    <submittedName>
        <fullName evidence="5">D-alanyl-D-alanine carboxypeptidase/D-alanyl-D-alanine-endopeptidase</fullName>
        <ecNumber evidence="5">3.4.16.4</ecNumber>
    </submittedName>
</protein>
<dbReference type="GO" id="GO:0009002">
    <property type="term" value="F:serine-type D-Ala-D-Ala carboxypeptidase activity"/>
    <property type="evidence" value="ECO:0007669"/>
    <property type="project" value="UniProtKB-EC"/>
</dbReference>
<sequence length="498" mass="52302">MHRSTLAAAIAFALLAVPAHADAGAPTAPAREMSHSPATGDAAAILAEAGPGTRWGLVIADPNGEEIVTIDPEGRFMPASNTKIFTTAVAMWSVASGQFTDAEGAGATVRLEPGAHRGARDVVLAGYGDARLSAADDCVTDCLSTLADAIAAKTRRVGNVVGDDTAFPDQRWSPGMSWNNIPSPWGTGVSALTLDDNETRALVTPGEIGEAPQVTVSEYYTVENHARTIEGDSEAIAYDRMPNSRVLIVTGTIGNDAEPESLRLGIDDPAHYAAWRLAQMLRARGVAVTGEVLSRHRPLLPEDDPALRAGPAARPPRPSALATATPAPLYDDIVTINKVSQNLHADLLLRRVGAIGGTGSIADGQAVVRAMLAEAGVPERMVSLSDGSGMSSYNRVAPRGMVTFLNWIARQPWGAKWTETLPIGGTDGSLRRRFADTPLAGQIHAKTGSLNATNALAGYLTAASGKRYTFAIYANDVPDDVRATQYMDRALTAFAAAH</sequence>
<proteinExistence type="inferred from homology"/>
<dbReference type="RefSeq" id="WP_120107906.1">
    <property type="nucleotide sequence ID" value="NZ_RAHJ01000014.1"/>
</dbReference>
<keyword evidence="6" id="KW-1185">Reference proteome</keyword>
<dbReference type="Proteomes" id="UP000284322">
    <property type="component" value="Unassembled WGS sequence"/>
</dbReference>
<keyword evidence="4" id="KW-0732">Signal</keyword>
<evidence type="ECO:0000313" key="5">
    <source>
        <dbReference type="EMBL" id="RJX69308.1"/>
    </source>
</evidence>
<evidence type="ECO:0000256" key="3">
    <source>
        <dbReference type="SAM" id="MobiDB-lite"/>
    </source>
</evidence>
<dbReference type="SUPFAM" id="SSF56601">
    <property type="entry name" value="beta-lactamase/transpeptidase-like"/>
    <property type="match status" value="1"/>
</dbReference>
<keyword evidence="2 5" id="KW-0378">Hydrolase</keyword>
<dbReference type="EC" id="3.4.16.4" evidence="5"/>
<evidence type="ECO:0000256" key="2">
    <source>
        <dbReference type="ARBA" id="ARBA00022801"/>
    </source>
</evidence>
<comment type="caution">
    <text evidence="5">The sequence shown here is derived from an EMBL/GenBank/DDBJ whole genome shotgun (WGS) entry which is preliminary data.</text>
</comment>
<dbReference type="Gene3D" id="3.40.710.10">
    <property type="entry name" value="DD-peptidase/beta-lactamase superfamily"/>
    <property type="match status" value="1"/>
</dbReference>
<dbReference type="NCBIfam" id="TIGR00666">
    <property type="entry name" value="PBP4"/>
    <property type="match status" value="1"/>
</dbReference>
<accession>A0A419R455</accession>
<dbReference type="PRINTS" id="PR00922">
    <property type="entry name" value="DADACBPTASE3"/>
</dbReference>
<dbReference type="EMBL" id="RAHJ01000014">
    <property type="protein sequence ID" value="RJX69308.1"/>
    <property type="molecule type" value="Genomic_DNA"/>
</dbReference>
<evidence type="ECO:0000256" key="1">
    <source>
        <dbReference type="ARBA" id="ARBA00006096"/>
    </source>
</evidence>
<gene>
    <name evidence="5" type="primary">dacB</name>
    <name evidence="5" type="ORF">D6858_04135</name>
</gene>
<dbReference type="Gene3D" id="3.50.80.20">
    <property type="entry name" value="D-Ala-D-Ala carboxypeptidase C, peptidase S13"/>
    <property type="match status" value="1"/>
</dbReference>
<evidence type="ECO:0000313" key="6">
    <source>
        <dbReference type="Proteomes" id="UP000284322"/>
    </source>
</evidence>
<dbReference type="AlphaFoldDB" id="A0A419R455"/>